<keyword evidence="1" id="KW-0378">Hydrolase</keyword>
<dbReference type="Gene3D" id="2.30.40.10">
    <property type="entry name" value="Urease, subunit C, domain 1"/>
    <property type="match status" value="1"/>
</dbReference>
<evidence type="ECO:0000313" key="2">
    <source>
        <dbReference type="Proteomes" id="UP000251721"/>
    </source>
</evidence>
<gene>
    <name evidence="1" type="primary">guaD_1</name>
    <name evidence="1" type="ORF">NCTC13465_00049</name>
</gene>
<dbReference type="EC" id="3.5.4.3" evidence="1"/>
<accession>A0A2X3DT61</accession>
<reference evidence="1 2" key="1">
    <citation type="submission" date="2018-06" db="EMBL/GenBank/DDBJ databases">
        <authorList>
            <consortium name="Pathogen Informatics"/>
            <person name="Doyle S."/>
        </authorList>
    </citation>
    <scope>NUCLEOTIDE SEQUENCE [LARGE SCALE GENOMIC DNA]</scope>
    <source>
        <strain evidence="1 2">NCTC13465</strain>
    </source>
</reference>
<name>A0A2X3DT61_KLEPN</name>
<dbReference type="InterPro" id="IPR011059">
    <property type="entry name" value="Metal-dep_hydrolase_composite"/>
</dbReference>
<dbReference type="Proteomes" id="UP000251721">
    <property type="component" value="Unassembled WGS sequence"/>
</dbReference>
<dbReference type="GO" id="GO:0008892">
    <property type="term" value="F:guanine deaminase activity"/>
    <property type="evidence" value="ECO:0007669"/>
    <property type="project" value="UniProtKB-EC"/>
</dbReference>
<dbReference type="AlphaFoldDB" id="A0A2X3DT61"/>
<evidence type="ECO:0000313" key="1">
    <source>
        <dbReference type="EMBL" id="SQC27383.1"/>
    </source>
</evidence>
<protein>
    <submittedName>
        <fullName evidence="1">Guanine deaminase</fullName>
        <ecNumber evidence="1">3.5.4.3</ecNumber>
    </submittedName>
</protein>
<proteinExistence type="predicted"/>
<organism evidence="1 2">
    <name type="scientific">Klebsiella pneumoniae</name>
    <dbReference type="NCBI Taxonomy" id="573"/>
    <lineage>
        <taxon>Bacteria</taxon>
        <taxon>Pseudomonadati</taxon>
        <taxon>Pseudomonadota</taxon>
        <taxon>Gammaproteobacteria</taxon>
        <taxon>Enterobacterales</taxon>
        <taxon>Enterobacteriaceae</taxon>
        <taxon>Klebsiella/Raoultella group</taxon>
        <taxon>Klebsiella</taxon>
        <taxon>Klebsiella pneumoniae complex</taxon>
    </lineage>
</organism>
<dbReference type="EMBL" id="UAWQ01000001">
    <property type="protein sequence ID" value="SQC27383.1"/>
    <property type="molecule type" value="Genomic_DNA"/>
</dbReference>
<sequence length="126" mass="13843">MMDYQTAVRGAFFDIAGVAETPDEVAAQARYLDDGLLFLQEGKIIALLPWQEGEAFLHPLKGYVDLRAKLLLPGFCRYPHSLSADPEMIGAFGRTACWSGLTTYTFPVESQFARCGLRAGDSAVFC</sequence>